<dbReference type="Proteomes" id="UP000256970">
    <property type="component" value="Unassembled WGS sequence"/>
</dbReference>
<gene>
    <name evidence="1" type="ORF">BQ4739_LOCUS3926</name>
</gene>
<evidence type="ECO:0000313" key="2">
    <source>
        <dbReference type="Proteomes" id="UP000256970"/>
    </source>
</evidence>
<evidence type="ECO:0008006" key="3">
    <source>
        <dbReference type="Google" id="ProtNLM"/>
    </source>
</evidence>
<dbReference type="Gene3D" id="3.40.50.300">
    <property type="entry name" value="P-loop containing nucleotide triphosphate hydrolases"/>
    <property type="match status" value="1"/>
</dbReference>
<reference evidence="1 2" key="1">
    <citation type="submission" date="2016-10" db="EMBL/GenBank/DDBJ databases">
        <authorList>
            <person name="Cai Z."/>
        </authorList>
    </citation>
    <scope>NUCLEOTIDE SEQUENCE [LARGE SCALE GENOMIC DNA]</scope>
</reference>
<evidence type="ECO:0000313" key="1">
    <source>
        <dbReference type="EMBL" id="SZX63374.1"/>
    </source>
</evidence>
<name>A0A383VFD0_TETOB</name>
<sequence>MQLHEYICGGPLLEAAGITAQQVQQDAATWEKLGRQLALQLGFDHDSMDDVQRLRVYRYYLPVFFWVQQQLTQHKHKFQGKDTPPLVLGISAPQGCGKSTLVEQLEALFTWLGTAAAGVSIDDFYLTNAGQTALAAAQPDNRLLALRGNAGSHDLELGAAVLKQLKGLTGKGQTAAVPRYDKSAFQGRGDRADPSTWPVVTGPLELVFFEGWMSGFRPVGEAAAAAVEASLVEVDKQLAAYEAAWDSAVDAWLVIRIGDPQWVFGWRLQAEQRMRAAGKPGMTDEQIADFVSRYMPAYKAYLPGLYTAGPTTAKAGHTLIIEVDQSRSPVPQQPKPLPLQ</sequence>
<organism evidence="1 2">
    <name type="scientific">Tetradesmus obliquus</name>
    <name type="common">Green alga</name>
    <name type="synonym">Acutodesmus obliquus</name>
    <dbReference type="NCBI Taxonomy" id="3088"/>
    <lineage>
        <taxon>Eukaryota</taxon>
        <taxon>Viridiplantae</taxon>
        <taxon>Chlorophyta</taxon>
        <taxon>core chlorophytes</taxon>
        <taxon>Chlorophyceae</taxon>
        <taxon>CS clade</taxon>
        <taxon>Sphaeropleales</taxon>
        <taxon>Scenedesmaceae</taxon>
        <taxon>Tetradesmus</taxon>
    </lineage>
</organism>
<accession>A0A383VFD0</accession>
<protein>
    <recommendedName>
        <fullName evidence="3">Phosphoribulokinase/uridine kinase domain-containing protein</fullName>
    </recommendedName>
</protein>
<dbReference type="EMBL" id="FNXT01000310">
    <property type="protein sequence ID" value="SZX63374.1"/>
    <property type="molecule type" value="Genomic_DNA"/>
</dbReference>
<proteinExistence type="predicted"/>
<keyword evidence="2" id="KW-1185">Reference proteome</keyword>
<dbReference type="PANTHER" id="PTHR10285">
    <property type="entry name" value="URIDINE KINASE"/>
    <property type="match status" value="1"/>
</dbReference>
<dbReference type="SUPFAM" id="SSF52540">
    <property type="entry name" value="P-loop containing nucleoside triphosphate hydrolases"/>
    <property type="match status" value="1"/>
</dbReference>
<dbReference type="InterPro" id="IPR027417">
    <property type="entry name" value="P-loop_NTPase"/>
</dbReference>
<dbReference type="AlphaFoldDB" id="A0A383VFD0"/>
<dbReference type="STRING" id="3088.A0A383VFD0"/>